<feature type="region of interest" description="Disordered" evidence="1">
    <location>
        <begin position="563"/>
        <end position="644"/>
    </location>
</feature>
<dbReference type="STRING" id="597456.A0A0L7QQ04"/>
<evidence type="ECO:0000313" key="3">
    <source>
        <dbReference type="Proteomes" id="UP000053825"/>
    </source>
</evidence>
<gene>
    <name evidence="2" type="ORF">WH47_07729</name>
</gene>
<organism evidence="2 3">
    <name type="scientific">Habropoda laboriosa</name>
    <dbReference type="NCBI Taxonomy" id="597456"/>
    <lineage>
        <taxon>Eukaryota</taxon>
        <taxon>Metazoa</taxon>
        <taxon>Ecdysozoa</taxon>
        <taxon>Arthropoda</taxon>
        <taxon>Hexapoda</taxon>
        <taxon>Insecta</taxon>
        <taxon>Pterygota</taxon>
        <taxon>Neoptera</taxon>
        <taxon>Endopterygota</taxon>
        <taxon>Hymenoptera</taxon>
        <taxon>Apocrita</taxon>
        <taxon>Aculeata</taxon>
        <taxon>Apoidea</taxon>
        <taxon>Anthophila</taxon>
        <taxon>Apidae</taxon>
        <taxon>Habropoda</taxon>
    </lineage>
</organism>
<feature type="compositionally biased region" description="Basic and acidic residues" evidence="1">
    <location>
        <begin position="563"/>
        <end position="577"/>
    </location>
</feature>
<reference evidence="2 3" key="1">
    <citation type="submission" date="2015-07" db="EMBL/GenBank/DDBJ databases">
        <title>The genome of Habropoda laboriosa.</title>
        <authorList>
            <person name="Pan H."/>
            <person name="Kapheim K."/>
        </authorList>
    </citation>
    <scope>NUCLEOTIDE SEQUENCE [LARGE SCALE GENOMIC DNA]</scope>
    <source>
        <strain evidence="2">0110345459</strain>
    </source>
</reference>
<evidence type="ECO:0000313" key="2">
    <source>
        <dbReference type="EMBL" id="KOC60566.1"/>
    </source>
</evidence>
<feature type="region of interest" description="Disordered" evidence="1">
    <location>
        <begin position="714"/>
        <end position="816"/>
    </location>
</feature>
<name>A0A0L7QQ04_9HYME</name>
<dbReference type="Proteomes" id="UP000053825">
    <property type="component" value="Unassembled WGS sequence"/>
</dbReference>
<sequence>MCEHGRDLTYLGNFSDGNVGNFVGENIWQQRDTELCWDNYRDRNDAVGFEANRGNDLHRNCGSGINISLVSRRELPSENIEIEKPVCSVSFKRCYDKQNLNNVGNEAKNDLLKNVCNRNVCLSMQTELTISTKITLISNENPRIYIPDSSTWDNKRRKFFSSHKKRSKKTNKEEAKRAEETDVPSNFRCTFENCCGNCESYIMEIPNNDCTTYNNWQNNNFNTRNICFDDCCCPREMKVDCCSSNEPKIEFYDRQGLSKHCLQRVHFARKNNCAEKKHSSCSFCSRKCTPSKASLFVEIGESVADVCNLTSGRVFRRDDSMESGKDDCGRKEYCSLKRNKSDLSKRRGKKKQNDAAKCNPSCKGRPARSNSDRIAFVEMSTDDGAVEQAMQEAFCNEVPRRSSVCFQEVHDCRPQTESGMYLDAETTDSKQQCNAGERSLLGDMRKGKLWTQLQDTYKNLVKAATTSICQLVKQSSRFKRSKKSAKDCLTCATSTKECEKSLCSDQCNQSEAYECLYEGTCWKEIMAQESNNCDMHCCRNVAGLPDCQKPICQNDHWRHIREPQEQSRAQRDCDPRNNLRGNAYPSNEGPLEQPQCPRRKLARKRGGGDSSNQKRRYSNPSRRANQNNAEQSSGSSNPNPKNQMIKQLLSPNEQQTERATMHIDVTVQASAIRAVVDPSNSPFVTESLSYQKRIKTIKRLETYTDAIADTSNNERERFRAKESGPVIQEFDSSMQPLPAYKEETKSPKRQPSLGTKRTVTPSSTPSRYGSSSPGSPGSRSPKSDAAKSVSSTPRRESLQKVKSTVKQDKTNGKSTMPSKEVQCTIISKQQVICVSTVTKDVSSQVEELCSCEPKNGAVAEAKDESSEYTLAQPTVEEPVEQSMEQPVEKTAPETSGVVITPVDESKLEQTPEEKDVTEEPVTIDLTETKEGEPVEESTEKDATKETAPLFKEITPLTPAAETPSKAMTSVTDQKMEDPIAPFEFSREFNGKRTYVSVQMQTSNTILTQILSEFEVGNKKRQVLMSIRLESNLDEQQASGSVDDEVLTVRCSRVCPRGSTGATKGIFARTVRIFCHAVLYDPIRR</sequence>
<feature type="compositionally biased region" description="Polar residues" evidence="1">
    <location>
        <begin position="618"/>
        <end position="644"/>
    </location>
</feature>
<feature type="region of interest" description="Disordered" evidence="1">
    <location>
        <begin position="860"/>
        <end position="892"/>
    </location>
</feature>
<feature type="compositionally biased region" description="Low complexity" evidence="1">
    <location>
        <begin position="760"/>
        <end position="780"/>
    </location>
</feature>
<dbReference type="AlphaFoldDB" id="A0A0L7QQ04"/>
<protein>
    <submittedName>
        <fullName evidence="2">Uncharacterized protein</fullName>
    </submittedName>
</protein>
<feature type="compositionally biased region" description="Basic and acidic residues" evidence="1">
    <location>
        <begin position="793"/>
        <end position="811"/>
    </location>
</feature>
<keyword evidence="3" id="KW-1185">Reference proteome</keyword>
<feature type="region of interest" description="Disordered" evidence="1">
    <location>
        <begin position="341"/>
        <end position="369"/>
    </location>
</feature>
<evidence type="ECO:0000256" key="1">
    <source>
        <dbReference type="SAM" id="MobiDB-lite"/>
    </source>
</evidence>
<accession>A0A0L7QQ04</accession>
<dbReference type="EMBL" id="KQ414811">
    <property type="protein sequence ID" value="KOC60566.1"/>
    <property type="molecule type" value="Genomic_DNA"/>
</dbReference>
<proteinExistence type="predicted"/>